<dbReference type="PROSITE" id="PS01124">
    <property type="entry name" value="HTH_ARAC_FAMILY_2"/>
    <property type="match status" value="1"/>
</dbReference>
<dbReference type="AlphaFoldDB" id="A0A9D2CZW7"/>
<reference evidence="5" key="2">
    <citation type="submission" date="2021-04" db="EMBL/GenBank/DDBJ databases">
        <authorList>
            <person name="Gilroy R."/>
        </authorList>
    </citation>
    <scope>NUCLEOTIDE SEQUENCE</scope>
    <source>
        <strain evidence="5">CHK187-5294</strain>
    </source>
</reference>
<dbReference type="Gene3D" id="2.60.120.10">
    <property type="entry name" value="Jelly Rolls"/>
    <property type="match status" value="1"/>
</dbReference>
<dbReference type="GO" id="GO:0003700">
    <property type="term" value="F:DNA-binding transcription factor activity"/>
    <property type="evidence" value="ECO:0007669"/>
    <property type="project" value="InterPro"/>
</dbReference>
<dbReference type="InterPro" id="IPR009057">
    <property type="entry name" value="Homeodomain-like_sf"/>
</dbReference>
<keyword evidence="1" id="KW-0805">Transcription regulation</keyword>
<keyword evidence="3" id="KW-0804">Transcription</keyword>
<evidence type="ECO:0000256" key="2">
    <source>
        <dbReference type="ARBA" id="ARBA00023125"/>
    </source>
</evidence>
<dbReference type="Gene3D" id="1.10.10.60">
    <property type="entry name" value="Homeodomain-like"/>
    <property type="match status" value="1"/>
</dbReference>
<dbReference type="SMART" id="SM00342">
    <property type="entry name" value="HTH_ARAC"/>
    <property type="match status" value="1"/>
</dbReference>
<dbReference type="SUPFAM" id="SSF51182">
    <property type="entry name" value="RmlC-like cupins"/>
    <property type="match status" value="1"/>
</dbReference>
<dbReference type="InterPro" id="IPR011051">
    <property type="entry name" value="RmlC_Cupin_sf"/>
</dbReference>
<gene>
    <name evidence="5" type="ORF">H9727_06510</name>
</gene>
<proteinExistence type="predicted"/>
<evidence type="ECO:0000313" key="6">
    <source>
        <dbReference type="Proteomes" id="UP000824132"/>
    </source>
</evidence>
<dbReference type="Pfam" id="PF12833">
    <property type="entry name" value="HTH_18"/>
    <property type="match status" value="1"/>
</dbReference>
<keyword evidence="2" id="KW-0238">DNA-binding</keyword>
<dbReference type="Proteomes" id="UP000824132">
    <property type="component" value="Unassembled WGS sequence"/>
</dbReference>
<evidence type="ECO:0000256" key="1">
    <source>
        <dbReference type="ARBA" id="ARBA00023015"/>
    </source>
</evidence>
<name>A0A9D2CZW7_9FIRM</name>
<dbReference type="PANTHER" id="PTHR43280">
    <property type="entry name" value="ARAC-FAMILY TRANSCRIPTIONAL REGULATOR"/>
    <property type="match status" value="1"/>
</dbReference>
<accession>A0A9D2CZW7</accession>
<dbReference type="PANTHER" id="PTHR43280:SF28">
    <property type="entry name" value="HTH-TYPE TRANSCRIPTIONAL ACTIVATOR RHAS"/>
    <property type="match status" value="1"/>
</dbReference>
<dbReference type="GO" id="GO:0043565">
    <property type="term" value="F:sequence-specific DNA binding"/>
    <property type="evidence" value="ECO:0007669"/>
    <property type="project" value="InterPro"/>
</dbReference>
<evidence type="ECO:0000259" key="4">
    <source>
        <dbReference type="PROSITE" id="PS01124"/>
    </source>
</evidence>
<evidence type="ECO:0000256" key="3">
    <source>
        <dbReference type="ARBA" id="ARBA00023163"/>
    </source>
</evidence>
<dbReference type="EMBL" id="DXCL01000039">
    <property type="protein sequence ID" value="HIZ03923.1"/>
    <property type="molecule type" value="Genomic_DNA"/>
</dbReference>
<feature type="domain" description="HTH araC/xylS-type" evidence="4">
    <location>
        <begin position="191"/>
        <end position="289"/>
    </location>
</feature>
<dbReference type="InterPro" id="IPR018060">
    <property type="entry name" value="HTH_AraC"/>
</dbReference>
<sequence>MMLDTAAFLSIKPCIYYNMNYDSSFSMRLHRHDSLEIMYAISGTFILEYLDEKGTPPPPVSKTIESGQFVLIKPGLAHKLAIPDRAEARILNVELESGIENASIEALICRVLPFSQNRFADQLFKDFKDVLVFEDTQNLLQTLLKMQNDLSADLPDNEFELSWALLIARFWTELIRCRYSTSDRIGNIYVKKALTYINMNLHRYFSIAELCDSVQVSHTYLERLFRQTFGMTVFQKCNELRIHKACLLLNTSNASTQAISKTVGFNNYQSFVNSFHKYAHTTPLIYRTQAKNEYRQIHAYDYTYFDEKFNRFYELNRNAAIYSASFDEAVSDSFFNIIVLRDTDINRYADKIKHCGKLCLFALSGKYSQFEKLKNDLKKADLFHSVLGFILVDHISENIEELFKIFYEKRFWIPYERYETLSSKHKKFITDLIFAGESDEISETQKNIWFSKKIGDIAEAHEFPHLKALKNYGGIIFSVI</sequence>
<comment type="caution">
    <text evidence="5">The sequence shown here is derived from an EMBL/GenBank/DDBJ whole genome shotgun (WGS) entry which is preliminary data.</text>
</comment>
<protein>
    <submittedName>
        <fullName evidence="5">AraC family transcriptional regulator</fullName>
    </submittedName>
</protein>
<reference evidence="5" key="1">
    <citation type="journal article" date="2021" name="PeerJ">
        <title>Extensive microbial diversity within the chicken gut microbiome revealed by metagenomics and culture.</title>
        <authorList>
            <person name="Gilroy R."/>
            <person name="Ravi A."/>
            <person name="Getino M."/>
            <person name="Pursley I."/>
            <person name="Horton D.L."/>
            <person name="Alikhan N.F."/>
            <person name="Baker D."/>
            <person name="Gharbi K."/>
            <person name="Hall N."/>
            <person name="Watson M."/>
            <person name="Adriaenssens E.M."/>
            <person name="Foster-Nyarko E."/>
            <person name="Jarju S."/>
            <person name="Secka A."/>
            <person name="Antonio M."/>
            <person name="Oren A."/>
            <person name="Chaudhuri R.R."/>
            <person name="La Ragione R."/>
            <person name="Hildebrand F."/>
            <person name="Pallen M.J."/>
        </authorList>
    </citation>
    <scope>NUCLEOTIDE SEQUENCE</scope>
    <source>
        <strain evidence="5">CHK187-5294</strain>
    </source>
</reference>
<evidence type="ECO:0000313" key="5">
    <source>
        <dbReference type="EMBL" id="HIZ03923.1"/>
    </source>
</evidence>
<dbReference type="InterPro" id="IPR014710">
    <property type="entry name" value="RmlC-like_jellyroll"/>
</dbReference>
<organism evidence="5 6">
    <name type="scientific">Candidatus Borkfalkia avistercoris</name>
    <dbReference type="NCBI Taxonomy" id="2838504"/>
    <lineage>
        <taxon>Bacteria</taxon>
        <taxon>Bacillati</taxon>
        <taxon>Bacillota</taxon>
        <taxon>Clostridia</taxon>
        <taxon>Christensenellales</taxon>
        <taxon>Christensenellaceae</taxon>
        <taxon>Candidatus Borkfalkia</taxon>
    </lineage>
</organism>
<dbReference type="CDD" id="cd02208">
    <property type="entry name" value="cupin_RmlC-like"/>
    <property type="match status" value="1"/>
</dbReference>
<dbReference type="SUPFAM" id="SSF46689">
    <property type="entry name" value="Homeodomain-like"/>
    <property type="match status" value="2"/>
</dbReference>